<dbReference type="InterPro" id="IPR050695">
    <property type="entry name" value="N-acetylmuramoyl_amidase_3"/>
</dbReference>
<accession>A0A347WKE3</accession>
<sequence length="309" mass="34305">MSSNYIYAGDKLIVSQPTGSTSSANTSNATRLVAPSVPSTEQPYVNGTVRQVNYDVKINDQNQPFLTSLSAGGRQLSTNDYFSQLFRVNREVTQGGTTYLELVNANGHIAGYVPFGSALQVPQAVNVIYLDAGHGGRETGAANRGVAEKDLNLNITHQLANCLRQQGYVVHETRTTDAYVDLRDRRKEPNQIMPDAYISIHHNAMPIPGTAQGIVTLYHDPSIDEPGYRTIPHHHGTNIIPEGRRLSQSIQNALIRETGARDMGARPQNLHVTRTTDVPVTLVELCFMYHHAEFNRITDPTYHRNWFKV</sequence>
<dbReference type="SMART" id="SM00646">
    <property type="entry name" value="Ami_3"/>
    <property type="match status" value="1"/>
</dbReference>
<dbReference type="GO" id="GO:0030288">
    <property type="term" value="C:outer membrane-bounded periplasmic space"/>
    <property type="evidence" value="ECO:0007669"/>
    <property type="project" value="TreeGrafter"/>
</dbReference>
<dbReference type="GO" id="GO:0008745">
    <property type="term" value="F:N-acetylmuramoyl-L-alanine amidase activity"/>
    <property type="evidence" value="ECO:0007669"/>
    <property type="project" value="InterPro"/>
</dbReference>
<dbReference type="Gene3D" id="3.40.630.40">
    <property type="entry name" value="Zn-dependent exopeptidases"/>
    <property type="match status" value="1"/>
</dbReference>
<reference evidence="3 4" key="1">
    <citation type="submission" date="2017-09" db="EMBL/GenBank/DDBJ databases">
        <title>Complete genome sequence of Oxytococcus suis strain ZY16052.</title>
        <authorList>
            <person name="Li F."/>
        </authorList>
    </citation>
    <scope>NUCLEOTIDE SEQUENCE [LARGE SCALE GENOMIC DNA]</scope>
    <source>
        <strain evidence="3 4">ZY16052</strain>
    </source>
</reference>
<proteinExistence type="predicted"/>
<dbReference type="PANTHER" id="PTHR30404">
    <property type="entry name" value="N-ACETYLMURAMOYL-L-ALANINE AMIDASE"/>
    <property type="match status" value="1"/>
</dbReference>
<evidence type="ECO:0000259" key="2">
    <source>
        <dbReference type="SMART" id="SM00646"/>
    </source>
</evidence>
<dbReference type="OrthoDB" id="9763643at2"/>
<keyword evidence="4" id="KW-1185">Reference proteome</keyword>
<evidence type="ECO:0000256" key="1">
    <source>
        <dbReference type="ARBA" id="ARBA00022801"/>
    </source>
</evidence>
<dbReference type="SUPFAM" id="SSF53187">
    <property type="entry name" value="Zn-dependent exopeptidases"/>
    <property type="match status" value="1"/>
</dbReference>
<gene>
    <name evidence="3" type="ORF">CL176_05825</name>
</gene>
<name>A0A347WKE3_9LACT</name>
<dbReference type="Proteomes" id="UP000263232">
    <property type="component" value="Chromosome"/>
</dbReference>
<evidence type="ECO:0000313" key="3">
    <source>
        <dbReference type="EMBL" id="AXY25550.1"/>
    </source>
</evidence>
<evidence type="ECO:0000313" key="4">
    <source>
        <dbReference type="Proteomes" id="UP000263232"/>
    </source>
</evidence>
<dbReference type="PANTHER" id="PTHR30404:SF0">
    <property type="entry name" value="N-ACETYLMURAMOYL-L-ALANINE AMIDASE AMIC"/>
    <property type="match status" value="1"/>
</dbReference>
<protein>
    <recommendedName>
        <fullName evidence="2">MurNAc-LAA domain-containing protein</fullName>
    </recommendedName>
</protein>
<dbReference type="RefSeq" id="WP_118990452.1">
    <property type="nucleotide sequence ID" value="NZ_CP023434.1"/>
</dbReference>
<dbReference type="KEGG" id="abae:CL176_05825"/>
<dbReference type="EMBL" id="CP023434">
    <property type="protein sequence ID" value="AXY25550.1"/>
    <property type="molecule type" value="Genomic_DNA"/>
</dbReference>
<dbReference type="AlphaFoldDB" id="A0A347WKE3"/>
<dbReference type="InterPro" id="IPR002508">
    <property type="entry name" value="MurNAc-LAA_cat"/>
</dbReference>
<dbReference type="CDD" id="cd02696">
    <property type="entry name" value="MurNAc-LAA"/>
    <property type="match status" value="1"/>
</dbReference>
<keyword evidence="1" id="KW-0378">Hydrolase</keyword>
<feature type="domain" description="MurNAc-LAA" evidence="2">
    <location>
        <begin position="186"/>
        <end position="309"/>
    </location>
</feature>
<organism evidence="3 4">
    <name type="scientific">Suicoccus acidiformans</name>
    <dbReference type="NCBI Taxonomy" id="2036206"/>
    <lineage>
        <taxon>Bacteria</taxon>
        <taxon>Bacillati</taxon>
        <taxon>Bacillota</taxon>
        <taxon>Bacilli</taxon>
        <taxon>Lactobacillales</taxon>
        <taxon>Aerococcaceae</taxon>
        <taxon>Suicoccus</taxon>
    </lineage>
</organism>
<dbReference type="GO" id="GO:0009253">
    <property type="term" value="P:peptidoglycan catabolic process"/>
    <property type="evidence" value="ECO:0007669"/>
    <property type="project" value="InterPro"/>
</dbReference>
<dbReference type="Pfam" id="PF01520">
    <property type="entry name" value="Amidase_3"/>
    <property type="match status" value="1"/>
</dbReference>